<keyword evidence="3" id="KW-0238">DNA-binding</keyword>
<comment type="subcellular location">
    <subcellularLocation>
        <location evidence="1">Nucleus</location>
    </subcellularLocation>
</comment>
<dbReference type="AlphaFoldDB" id="A0A5K0YYB8"/>
<organism evidence="6">
    <name type="scientific">Nymphaea colorata</name>
    <name type="common">pocket water lily</name>
    <dbReference type="NCBI Taxonomy" id="210225"/>
    <lineage>
        <taxon>Eukaryota</taxon>
        <taxon>Viridiplantae</taxon>
        <taxon>Streptophyta</taxon>
        <taxon>Embryophyta</taxon>
        <taxon>Tracheophyta</taxon>
        <taxon>Spermatophyta</taxon>
        <taxon>Magnoliopsida</taxon>
        <taxon>Nymphaeales</taxon>
        <taxon>Nymphaeaceae</taxon>
        <taxon>Nymphaea</taxon>
    </lineage>
</organism>
<dbReference type="InterPro" id="IPR003340">
    <property type="entry name" value="B3_DNA-bd"/>
</dbReference>
<reference evidence="6" key="1">
    <citation type="submission" date="2019-09" db="EMBL/GenBank/DDBJ databases">
        <authorList>
            <person name="Zhang L."/>
        </authorList>
    </citation>
    <scope>NUCLEOTIDE SEQUENCE</scope>
</reference>
<dbReference type="PANTHER" id="PTHR34397:SF22">
    <property type="entry name" value="OS05G0237600 PROTEIN"/>
    <property type="match status" value="1"/>
</dbReference>
<keyword evidence="5" id="KW-0539">Nucleus</keyword>
<evidence type="ECO:0000256" key="5">
    <source>
        <dbReference type="ARBA" id="ARBA00023242"/>
    </source>
</evidence>
<gene>
    <name evidence="6" type="ORF">NYM_LOCUS9960</name>
</gene>
<dbReference type="Pfam" id="PF03754">
    <property type="entry name" value="At2g31720-like"/>
    <property type="match status" value="1"/>
</dbReference>
<proteinExistence type="predicted"/>
<keyword evidence="2" id="KW-0805">Transcription regulation</keyword>
<dbReference type="Gene3D" id="2.40.330.10">
    <property type="entry name" value="DNA-binding pseudobarrel domain"/>
    <property type="match status" value="1"/>
</dbReference>
<keyword evidence="4" id="KW-0804">Transcription</keyword>
<dbReference type="GO" id="GO:0003677">
    <property type="term" value="F:DNA binding"/>
    <property type="evidence" value="ECO:0007669"/>
    <property type="project" value="UniProtKB-KW"/>
</dbReference>
<name>A0A5K0YYB8_9MAGN</name>
<accession>A0A5K0YYB8</accession>
<dbReference type="InterPro" id="IPR015300">
    <property type="entry name" value="DNA-bd_pseudobarrel_sf"/>
</dbReference>
<evidence type="ECO:0000256" key="2">
    <source>
        <dbReference type="ARBA" id="ARBA00023015"/>
    </source>
</evidence>
<dbReference type="SUPFAM" id="SSF101936">
    <property type="entry name" value="DNA-binding pseudobarrel domain"/>
    <property type="match status" value="1"/>
</dbReference>
<sequence>MKNRTEGECCSNMEDNGALFLLAEMVEREVHPKQKGKEVEAERERASLFPFLRSTRYRSKVLGWPEAVVRCHAKLPLVKSVCVKKLTATDTRSHHNRLLFRREDVHDLVFEELKEPERRMVCEEGGNGLLVPTLDEAGRPWALVLIYWSSNGSYVLKKDWTKLADSNGFHAHIDIEIFSFRQRTSGRLCFVIIRRSPATGHAW</sequence>
<dbReference type="InterPro" id="IPR005508">
    <property type="entry name" value="At2g31720-like"/>
</dbReference>
<evidence type="ECO:0000313" key="6">
    <source>
        <dbReference type="EMBL" id="VVV83252.1"/>
    </source>
</evidence>
<evidence type="ECO:0000256" key="3">
    <source>
        <dbReference type="ARBA" id="ARBA00023125"/>
    </source>
</evidence>
<dbReference type="EMBL" id="LR721778">
    <property type="protein sequence ID" value="VVV83252.1"/>
    <property type="molecule type" value="Genomic_DNA"/>
</dbReference>
<dbReference type="PANTHER" id="PTHR34397">
    <property type="entry name" value="OS05G0237600 PROTEIN"/>
    <property type="match status" value="1"/>
</dbReference>
<dbReference type="Gramene" id="NC13G0194850.1">
    <property type="protein sequence ID" value="NC13G0194850.1:cds"/>
    <property type="gene ID" value="NC13G0194850"/>
</dbReference>
<dbReference type="GO" id="GO:0005634">
    <property type="term" value="C:nucleus"/>
    <property type="evidence" value="ECO:0007669"/>
    <property type="project" value="UniProtKB-SubCell"/>
</dbReference>
<protein>
    <submittedName>
        <fullName evidence="6">Uncharacterized protein</fullName>
    </submittedName>
</protein>
<dbReference type="CDD" id="cd10017">
    <property type="entry name" value="B3_DNA"/>
    <property type="match status" value="1"/>
</dbReference>
<evidence type="ECO:0000256" key="1">
    <source>
        <dbReference type="ARBA" id="ARBA00004123"/>
    </source>
</evidence>
<evidence type="ECO:0000256" key="4">
    <source>
        <dbReference type="ARBA" id="ARBA00023163"/>
    </source>
</evidence>